<reference evidence="2 3" key="1">
    <citation type="submission" date="2019-04" db="EMBL/GenBank/DDBJ databases">
        <title>Microbes associate with the intestines of laboratory mice.</title>
        <authorList>
            <person name="Navarre W."/>
            <person name="Wong E."/>
            <person name="Huang K."/>
            <person name="Tropini C."/>
            <person name="Ng K."/>
            <person name="Yu B."/>
        </authorList>
    </citation>
    <scope>NUCLEOTIDE SEQUENCE [LARGE SCALE GENOMIC DNA]</scope>
    <source>
        <strain evidence="2 3">NM06_A21</strain>
    </source>
</reference>
<gene>
    <name evidence="2" type="ORF">E5333_11060</name>
</gene>
<feature type="compositionally biased region" description="Low complexity" evidence="1">
    <location>
        <begin position="68"/>
        <end position="78"/>
    </location>
</feature>
<dbReference type="RefSeq" id="WP_135993622.1">
    <property type="nucleotide sequence ID" value="NZ_SRYD01000047.1"/>
</dbReference>
<feature type="compositionally biased region" description="Polar residues" evidence="1">
    <location>
        <begin position="85"/>
        <end position="96"/>
    </location>
</feature>
<comment type="caution">
    <text evidence="2">The sequence shown here is derived from an EMBL/GenBank/DDBJ whole genome shotgun (WGS) entry which is preliminary data.</text>
</comment>
<evidence type="ECO:0000313" key="2">
    <source>
        <dbReference type="EMBL" id="TGY71713.1"/>
    </source>
</evidence>
<feature type="region of interest" description="Disordered" evidence="1">
    <location>
        <begin position="1"/>
        <end position="21"/>
    </location>
</feature>
<feature type="region of interest" description="Disordered" evidence="1">
    <location>
        <begin position="68"/>
        <end position="96"/>
    </location>
</feature>
<organism evidence="2 3">
    <name type="scientific">Muribaculum intestinale</name>
    <dbReference type="NCBI Taxonomy" id="1796646"/>
    <lineage>
        <taxon>Bacteria</taxon>
        <taxon>Pseudomonadati</taxon>
        <taxon>Bacteroidota</taxon>
        <taxon>Bacteroidia</taxon>
        <taxon>Bacteroidales</taxon>
        <taxon>Muribaculaceae</taxon>
        <taxon>Muribaculum</taxon>
    </lineage>
</organism>
<dbReference type="InterPro" id="IPR032675">
    <property type="entry name" value="LRR_dom_sf"/>
</dbReference>
<dbReference type="Gene3D" id="3.80.10.10">
    <property type="entry name" value="Ribonuclease Inhibitor"/>
    <property type="match status" value="1"/>
</dbReference>
<dbReference type="Proteomes" id="UP000306630">
    <property type="component" value="Unassembled WGS sequence"/>
</dbReference>
<dbReference type="GO" id="GO:0004553">
    <property type="term" value="F:hydrolase activity, hydrolyzing O-glycosyl compounds"/>
    <property type="evidence" value="ECO:0007669"/>
    <property type="project" value="UniProtKB-ARBA"/>
</dbReference>
<dbReference type="SUPFAM" id="SSF52058">
    <property type="entry name" value="L domain-like"/>
    <property type="match status" value="1"/>
</dbReference>
<dbReference type="EMBL" id="SRYD01000047">
    <property type="protein sequence ID" value="TGY71713.1"/>
    <property type="molecule type" value="Genomic_DNA"/>
</dbReference>
<protein>
    <submittedName>
        <fullName evidence="2">Uncharacterized protein</fullName>
    </submittedName>
</protein>
<evidence type="ECO:0000313" key="3">
    <source>
        <dbReference type="Proteomes" id="UP000306630"/>
    </source>
</evidence>
<dbReference type="GO" id="GO:0005975">
    <property type="term" value="P:carbohydrate metabolic process"/>
    <property type="evidence" value="ECO:0007669"/>
    <property type="project" value="UniProtKB-ARBA"/>
</dbReference>
<sequence length="2523" mass="275498">MADNRKRLSELPSSTNTDGLYTLGVDAQNEGVKIPLGDIVNSVRKPATDAQTAAANAVKAANEAKAQASNAQSNANTAIERAGTAKSTAESAQQTAREAVNAANSAIDSAGAANETAQNALDTAQAALDATSSTSEGTKDLIAPRLFINAQMLLGLSGDSTLATVIGLLAAHKDAAMIKQQGVVITFLGESGWECWQFVWRLRAGQVRPPLDMDMFIRPTSWKKFGGSATVGNCYNVTVDEPKAQGYYTLEEAIAKTYEKGYTNIGIQITFSIADKSWKTYQYIGGDNSEENFKNPGNWLDLAGMTAGAETLINVDALCGPCVSATYYTLEYAIAAIVALKASTGIDYAKSGLVITYQTGEHSFETMQFQSTVGNFGEAALWKPFGNGGGSTIETKDEPSEGGKDAFSTGGAYTSIPADIQINTDTEGVVKMQLVNAGGEAVGNERQFAVGTGGGGQTGLILEITPKESPLYGQANGTLIAECAITLKNGADFESGIVEKVELYDRDTNQLLETYRLNKATSADKETFDFAFDVSRYFTLASQRKFRFIAYDDSDRTASRNINVTAVDLTIKSEQTLNYTASTAIPVGSQSAKTLPMYRFPNNASDKGILCTTEIFIAGQWKTLGTATVTDSFAHSITIDPKNCCGSVLTHGAYPLRIHGEDIASGVVGNYLHTAVMVVDSSNTTPIVVSRWYSEKQNGEVKQYESISIDFAAYSTANSQVSVDIVETIGNVQTVKRSTLASRNTTYNYSQRVQGHKTDGSVTIGLTAKIGSVASEKATFKVSGSLLNIESVSAQLILDMDMSTRSNADSDKTITDSGYTLTVTGSNYATNGFVKDTFGKEEYGTESDTGIMALRIAENVKGTLNYPMFNVSSIETNGAAIQFRVRTKHVADDSARLISCIGNGIGFYLTSKHVVFTTDNAATVAHTATGDLKDDTLTDIAIVIKPTSQAPYAGIGVVELYLDGELSGSCYYEQGAFSRHATPITFDGTHGDLYLYNIRAWETYYSFEQSFNNYLLKVTDSEAMIREYDMNNVMASQAAEGKPARSIPQMSALLDRGIPCLVMCKSKSTEDVPDNYPDYLEGLNGDKKTSRLLDWYFYIPQPWRNIIIEDLPTTNQGTTSSMRPIKNKKGKTKKARVRMMYDRDYILANYPEHIAEYDFLADLASKKLIQITPGSTPTNIFCIKVDYSESGGANNGASTNLYNDLSRALGSKYMTPAQNAYTGEYELNPCISSIPCALYRTDPNSPDATSPSYGYFHAKGNLNHDKGDAGVFGFEKVSGYNKDCLNYGDFTELIAERNQTLAQFAATLDKSAWNTEEIHVLSEFCGPNHKVFRYLNGAWTETTGTMTYSGGRWRIVGDVVNPVENYELRAYNALDWFQGVNTVDDMLTPDDKGKPIWLTYFESRYPDDDALNEAYEDGRKVPYTLFKWLEWCQKCNQNLTAADGNITIDGESVSGTRENRLRKFQRELHKVANVHSMIMYHVFTDYLAAVDQRAKNMMLGFYLDPDGVVRAYLNHLYDGDTILGSDNDCGLTIPAELDPNNDPNGYYQGHDSVLFTQLAKADYIWLSPYTGASDTNDQTKTVTVASVAAAMRTVQLANGLRPFSPQGIAKYWITDRLQKWPKLVSSYDGIRKYIENSVSNDNYFFALHGLSIQRLQDFVATRFRYRDGFYQCGDTFASAMQMRCTGTNMSVTITAAKPGFFGIGVDQANAARESVYLNAGESATLHTGNTNLGGGVMLYIFGADRIGELDIRNATPKQQGWDISQLTLLKKLIIGGANHTPATNTGEELATLNLGQLPFLEELDVRNFPILSIDATYCPRLKTLRASGSKMQSFTPAQTSPIDTLQLPGTMTSLTFVNLPNLSYPNGGLSIDGFSKVTRLQLAGCAKIDDFAMLQAVVNGGAALAEISVSNIEANADATILNKLKAAGTKGLGSDLDSGCDGISGTWILTKLIEDSELSALQSYFKHGDVGLTIHNAQFTGVVFDDTVNDPQNITNLDNGTTGETYQPSGHIVRIYNAMTPLVGKLDTATGKWVGKRMSRTNYHNLADETEFDYKDELGEGRDAMILCPDLWYKGVNDFKNQKKYIFWSSLENEPISTARNIRRARLADIVTNSNKAIQSANLTLGEGTLESEGAVVDMPNYNVYRLDVSGMKQVRWPGLNHSIVGAVFTNEDGIAVGTFNLAISNPMFDFVDGDYVFCDVPENAKYLHFTSKAANTELEAIAVDSSAIEAIEPDWVFNKAWLGGIYQASIDALMQMRSVSNAHINVGTNTHTTSNEWVYDEDGRVKNIPVGTLNYSNKDRQNIAMCRGAGFQVFDYEMSKLMAILWYSLNGTRDVQLKCGYGRGAGGTTGYMDNIGFADSVRTGSNNGCKCLGFESFYGCTWEVMDNVAVNVVSWKSYLKNRGVEIPADPLDAVWHIYDPLTKTERTVQGVKDSGYCIGRVKHGRHCDIIASKCTSDNSKWALNYCDGNYYSNSRCRVVGRSSVSANAYGGIAYAYANYASSDAYSNSAARLAFRGEIEITE</sequence>
<name>A0A4S2FRB4_9BACT</name>
<dbReference type="InterPro" id="IPR013320">
    <property type="entry name" value="ConA-like_dom_sf"/>
</dbReference>
<evidence type="ECO:0000256" key="1">
    <source>
        <dbReference type="SAM" id="MobiDB-lite"/>
    </source>
</evidence>
<dbReference type="SUPFAM" id="SSF49899">
    <property type="entry name" value="Concanavalin A-like lectins/glucanases"/>
    <property type="match status" value="1"/>
</dbReference>
<accession>A0A4S2FRB4</accession>
<proteinExistence type="predicted"/>